<evidence type="ECO:0000313" key="4">
    <source>
        <dbReference type="Proteomes" id="UP000525027"/>
    </source>
</evidence>
<protein>
    <submittedName>
        <fullName evidence="3">Heavy-metal-associated domain-containing protein</fullName>
    </submittedName>
</protein>
<dbReference type="InterPro" id="IPR006121">
    <property type="entry name" value="HMA_dom"/>
</dbReference>
<accession>A0A7V6ZF25</accession>
<comment type="caution">
    <text evidence="3">The sequence shown here is derived from an EMBL/GenBank/DDBJ whole genome shotgun (WGS) entry which is preliminary data.</text>
</comment>
<evidence type="ECO:0000259" key="2">
    <source>
        <dbReference type="PROSITE" id="PS50846"/>
    </source>
</evidence>
<reference evidence="3 4" key="1">
    <citation type="journal article" date="2020" name="Biotechnol. Biofuels">
        <title>New insights from the biogas microbiome by comprehensive genome-resolved metagenomics of nearly 1600 species originating from multiple anaerobic digesters.</title>
        <authorList>
            <person name="Campanaro S."/>
            <person name="Treu L."/>
            <person name="Rodriguez-R L.M."/>
            <person name="Kovalovszki A."/>
            <person name="Ziels R.M."/>
            <person name="Maus I."/>
            <person name="Zhu X."/>
            <person name="Kougias P.G."/>
            <person name="Basile A."/>
            <person name="Luo G."/>
            <person name="Schluter A."/>
            <person name="Konstantinidis K.T."/>
            <person name="Angelidaki I."/>
        </authorList>
    </citation>
    <scope>NUCLEOTIDE SEQUENCE [LARGE SCALE GENOMIC DNA]</scope>
    <source>
        <strain evidence="3">AS25fmACSIPFO_94</strain>
    </source>
</reference>
<dbReference type="RefSeq" id="WP_213697206.1">
    <property type="nucleotide sequence ID" value="NZ_DURU01000120.1"/>
</dbReference>
<feature type="domain" description="HMA" evidence="2">
    <location>
        <begin position="2"/>
        <end position="63"/>
    </location>
</feature>
<dbReference type="GO" id="GO:0046872">
    <property type="term" value="F:metal ion binding"/>
    <property type="evidence" value="ECO:0007669"/>
    <property type="project" value="UniProtKB-KW"/>
</dbReference>
<dbReference type="PROSITE" id="PS50846">
    <property type="entry name" value="HMA_2"/>
    <property type="match status" value="1"/>
</dbReference>
<proteinExistence type="predicted"/>
<keyword evidence="1" id="KW-0479">Metal-binding</keyword>
<gene>
    <name evidence="3" type="ORF">GX397_06800</name>
</gene>
<dbReference type="EMBL" id="DURU01000120">
    <property type="protein sequence ID" value="HHZ04747.1"/>
    <property type="molecule type" value="Genomic_DNA"/>
</dbReference>
<name>A0A7V6ZF25_9BACT</name>
<dbReference type="PROSITE" id="PS01047">
    <property type="entry name" value="HMA_1"/>
    <property type="match status" value="1"/>
</dbReference>
<dbReference type="Proteomes" id="UP000525027">
    <property type="component" value="Unassembled WGS sequence"/>
</dbReference>
<dbReference type="Gene3D" id="3.30.70.100">
    <property type="match status" value="1"/>
</dbReference>
<dbReference type="SUPFAM" id="SSF55008">
    <property type="entry name" value="HMA, heavy metal-associated domain"/>
    <property type="match status" value="1"/>
</dbReference>
<dbReference type="AlphaFoldDB" id="A0A7V6ZF25"/>
<sequence length="66" mass="7381">MAHFILDVPDMSCQHCVKRISRALEGLGLTEFKVNLDNKTVEANTDDIESVVETLDEIGYEATLKN</sequence>
<dbReference type="CDD" id="cd00371">
    <property type="entry name" value="HMA"/>
    <property type="match status" value="1"/>
</dbReference>
<evidence type="ECO:0000313" key="3">
    <source>
        <dbReference type="EMBL" id="HHZ04747.1"/>
    </source>
</evidence>
<evidence type="ECO:0000256" key="1">
    <source>
        <dbReference type="ARBA" id="ARBA00022723"/>
    </source>
</evidence>
<dbReference type="Pfam" id="PF00403">
    <property type="entry name" value="HMA"/>
    <property type="match status" value="1"/>
</dbReference>
<organism evidence="3 4">
    <name type="scientific">Acetomicrobium hydrogeniformans</name>
    <dbReference type="NCBI Taxonomy" id="649746"/>
    <lineage>
        <taxon>Bacteria</taxon>
        <taxon>Thermotogati</taxon>
        <taxon>Synergistota</taxon>
        <taxon>Synergistia</taxon>
        <taxon>Synergistales</taxon>
        <taxon>Acetomicrobiaceae</taxon>
        <taxon>Acetomicrobium</taxon>
    </lineage>
</organism>
<dbReference type="InterPro" id="IPR036163">
    <property type="entry name" value="HMA_dom_sf"/>
</dbReference>
<dbReference type="InterPro" id="IPR017969">
    <property type="entry name" value="Heavy-metal-associated_CS"/>
</dbReference>